<dbReference type="InterPro" id="IPR039261">
    <property type="entry name" value="FNR_nucleotide-bd"/>
</dbReference>
<reference evidence="15 16" key="1">
    <citation type="submission" date="2019-12" db="EMBL/GenBank/DDBJ databases">
        <title>Sequence classification of anaerobic respiratory reductive dehalogenases: First we see many, then we see few.</title>
        <authorList>
            <person name="Molenda O."/>
            <person name="Puentes Jacome L.A."/>
            <person name="Cao X."/>
            <person name="Nesbo C.L."/>
            <person name="Tang S."/>
            <person name="Morson N."/>
            <person name="Patron J."/>
            <person name="Lomheim L."/>
            <person name="Wishart D.S."/>
            <person name="Edwards E.A."/>
        </authorList>
    </citation>
    <scope>NUCLEOTIDE SEQUENCE [LARGE SCALE GENOMIC DNA]</scope>
    <source>
        <strain evidence="15 16">12DCA</strain>
    </source>
</reference>
<evidence type="ECO:0000256" key="4">
    <source>
        <dbReference type="ARBA" id="ARBA00022692"/>
    </source>
</evidence>
<keyword evidence="6" id="KW-0479">Metal-binding</keyword>
<evidence type="ECO:0000259" key="14">
    <source>
        <dbReference type="PROSITE" id="PS51384"/>
    </source>
</evidence>
<feature type="transmembrane region" description="Helical" evidence="13">
    <location>
        <begin position="190"/>
        <end position="212"/>
    </location>
</feature>
<feature type="transmembrane region" description="Helical" evidence="13">
    <location>
        <begin position="128"/>
        <end position="149"/>
    </location>
</feature>
<keyword evidence="3" id="KW-0285">Flavoprotein</keyword>
<dbReference type="InterPro" id="IPR001433">
    <property type="entry name" value="OxRdtase_FAD/NAD-bd"/>
</dbReference>
<evidence type="ECO:0000256" key="6">
    <source>
        <dbReference type="ARBA" id="ARBA00022723"/>
    </source>
</evidence>
<evidence type="ECO:0000256" key="11">
    <source>
        <dbReference type="ARBA" id="ARBA00023014"/>
    </source>
</evidence>
<dbReference type="InterPro" id="IPR050415">
    <property type="entry name" value="MRET"/>
</dbReference>
<dbReference type="GO" id="GO:0016491">
    <property type="term" value="F:oxidoreductase activity"/>
    <property type="evidence" value="ECO:0007669"/>
    <property type="project" value="UniProtKB-KW"/>
</dbReference>
<feature type="transmembrane region" description="Helical" evidence="13">
    <location>
        <begin position="72"/>
        <end position="91"/>
    </location>
</feature>
<evidence type="ECO:0000256" key="1">
    <source>
        <dbReference type="ARBA" id="ARBA00001974"/>
    </source>
</evidence>
<dbReference type="GO" id="GO:0051537">
    <property type="term" value="F:2 iron, 2 sulfur cluster binding"/>
    <property type="evidence" value="ECO:0007669"/>
    <property type="project" value="UniProtKB-KW"/>
</dbReference>
<evidence type="ECO:0000256" key="3">
    <source>
        <dbReference type="ARBA" id="ARBA00022630"/>
    </source>
</evidence>
<dbReference type="Pfam" id="PF00175">
    <property type="entry name" value="NAD_binding_1"/>
    <property type="match status" value="1"/>
</dbReference>
<gene>
    <name evidence="15" type="ORF">GQ588_04880</name>
</gene>
<dbReference type="CDD" id="cd06198">
    <property type="entry name" value="FNR_like_3"/>
    <property type="match status" value="1"/>
</dbReference>
<dbReference type="PANTHER" id="PTHR47354:SF8">
    <property type="entry name" value="1,2-PHENYLACETYL-COA EPOXIDASE, SUBUNIT E"/>
    <property type="match status" value="1"/>
</dbReference>
<dbReference type="Pfam" id="PF08022">
    <property type="entry name" value="FAD_binding_8"/>
    <property type="match status" value="1"/>
</dbReference>
<evidence type="ECO:0000256" key="12">
    <source>
        <dbReference type="ARBA" id="ARBA00023136"/>
    </source>
</evidence>
<dbReference type="AlphaFoldDB" id="A0A857DHP9"/>
<dbReference type="SUPFAM" id="SSF52343">
    <property type="entry name" value="Ferredoxin reductase-like, C-terminal NADP-linked domain"/>
    <property type="match status" value="1"/>
</dbReference>
<dbReference type="InterPro" id="IPR013112">
    <property type="entry name" value="FAD-bd_8"/>
</dbReference>
<sequence>MRKRQGPLFILLTLILTFIFWSVSEPLRNVAPVRQYSEMAASLMLVCFAWVNFISTRHPLLDSLFHGLDKSYLYHKVLSITSVLLIFVHRFTLDAGKGNHYGENRVNLGPGPHGLNGPPPGVENGAELFSGIANLSMLLFIVLILLALFAWKMNYEKWKNIHKLFFIPYMIGIIHYYGSSDYAVTGLSALGLWLNLVNLVGLTSAIYSIGFYERTAFQSRYVVTNIRTVAKNTLEITGKAFKKGIRYKEGQFTFIKFTEEGKKFPSHPFTISQSFRKNEIQFAIKALGDHTSALLESVQEGDTFAVTSPHGRFDYKAGSNRQVWLAGGIGITPFRSFYQSAIPPQYSIDLFYCYNNEAEGPYLDEIKTLAAGSGIRVHLHDLQTKGFLGAEDICEAVPKTETVDVYFCGPEPLRIKLERELKTCGLRIGYFHYESFQFK</sequence>
<dbReference type="InterPro" id="IPR017938">
    <property type="entry name" value="Riboflavin_synthase-like_b-brl"/>
</dbReference>
<protein>
    <recommendedName>
        <fullName evidence="14">FAD-binding FR-type domain-containing protein</fullName>
    </recommendedName>
</protein>
<dbReference type="GO" id="GO:0046872">
    <property type="term" value="F:metal ion binding"/>
    <property type="evidence" value="ECO:0007669"/>
    <property type="project" value="UniProtKB-KW"/>
</dbReference>
<dbReference type="SUPFAM" id="SSF63380">
    <property type="entry name" value="Riboflavin synthase domain-like"/>
    <property type="match status" value="1"/>
</dbReference>
<dbReference type="GO" id="GO:0016020">
    <property type="term" value="C:membrane"/>
    <property type="evidence" value="ECO:0007669"/>
    <property type="project" value="UniProtKB-SubCell"/>
</dbReference>
<keyword evidence="7" id="KW-0274">FAD</keyword>
<name>A0A857DHP9_9FIRM</name>
<evidence type="ECO:0000256" key="2">
    <source>
        <dbReference type="ARBA" id="ARBA00004141"/>
    </source>
</evidence>
<dbReference type="RefSeq" id="WP_019225128.1">
    <property type="nucleotide sequence ID" value="NZ_CP046996.1"/>
</dbReference>
<dbReference type="Pfam" id="PF01794">
    <property type="entry name" value="Ferric_reduct"/>
    <property type="match status" value="1"/>
</dbReference>
<feature type="transmembrane region" description="Helical" evidence="13">
    <location>
        <begin position="161"/>
        <end position="178"/>
    </location>
</feature>
<feature type="transmembrane region" description="Helical" evidence="13">
    <location>
        <begin position="40"/>
        <end position="60"/>
    </location>
</feature>
<dbReference type="InterPro" id="IPR013130">
    <property type="entry name" value="Fe3_Rdtase_TM_dom"/>
</dbReference>
<keyword evidence="12 13" id="KW-0472">Membrane</keyword>
<keyword evidence="4 13" id="KW-0812">Transmembrane</keyword>
<keyword evidence="11" id="KW-0411">Iron-sulfur</keyword>
<evidence type="ECO:0000256" key="13">
    <source>
        <dbReference type="SAM" id="Phobius"/>
    </source>
</evidence>
<dbReference type="Proteomes" id="UP000430508">
    <property type="component" value="Chromosome"/>
</dbReference>
<keyword evidence="5" id="KW-0001">2Fe-2S</keyword>
<comment type="cofactor">
    <cofactor evidence="1">
        <name>FAD</name>
        <dbReference type="ChEBI" id="CHEBI:57692"/>
    </cofactor>
</comment>
<dbReference type="Gene3D" id="2.40.30.10">
    <property type="entry name" value="Translation factors"/>
    <property type="match status" value="1"/>
</dbReference>
<organism evidence="15 16">
    <name type="scientific">Dehalobacter restrictus</name>
    <dbReference type="NCBI Taxonomy" id="55583"/>
    <lineage>
        <taxon>Bacteria</taxon>
        <taxon>Bacillati</taxon>
        <taxon>Bacillota</taxon>
        <taxon>Clostridia</taxon>
        <taxon>Eubacteriales</taxon>
        <taxon>Desulfitobacteriaceae</taxon>
        <taxon>Dehalobacter</taxon>
    </lineage>
</organism>
<evidence type="ECO:0000256" key="5">
    <source>
        <dbReference type="ARBA" id="ARBA00022714"/>
    </source>
</evidence>
<evidence type="ECO:0000313" key="15">
    <source>
        <dbReference type="EMBL" id="QHA00029.1"/>
    </source>
</evidence>
<dbReference type="PANTHER" id="PTHR47354">
    <property type="entry name" value="NADH OXIDOREDUCTASE HCR"/>
    <property type="match status" value="1"/>
</dbReference>
<comment type="subcellular location">
    <subcellularLocation>
        <location evidence="2">Membrane</location>
        <topology evidence="2">Multi-pass membrane protein</topology>
    </subcellularLocation>
</comment>
<dbReference type="PROSITE" id="PS51384">
    <property type="entry name" value="FAD_FR"/>
    <property type="match status" value="1"/>
</dbReference>
<dbReference type="InterPro" id="IPR017927">
    <property type="entry name" value="FAD-bd_FR_type"/>
</dbReference>
<dbReference type="EMBL" id="CP046996">
    <property type="protein sequence ID" value="QHA00029.1"/>
    <property type="molecule type" value="Genomic_DNA"/>
</dbReference>
<evidence type="ECO:0000256" key="7">
    <source>
        <dbReference type="ARBA" id="ARBA00022827"/>
    </source>
</evidence>
<dbReference type="PRINTS" id="PR00409">
    <property type="entry name" value="PHDIOXRDTASE"/>
</dbReference>
<evidence type="ECO:0000256" key="10">
    <source>
        <dbReference type="ARBA" id="ARBA00023004"/>
    </source>
</evidence>
<dbReference type="GO" id="GO:0050660">
    <property type="term" value="F:flavin adenine dinucleotide binding"/>
    <property type="evidence" value="ECO:0007669"/>
    <property type="project" value="TreeGrafter"/>
</dbReference>
<feature type="domain" description="FAD-binding FR-type" evidence="14">
    <location>
        <begin position="216"/>
        <end position="316"/>
    </location>
</feature>
<proteinExistence type="predicted"/>
<keyword evidence="8 13" id="KW-1133">Transmembrane helix</keyword>
<evidence type="ECO:0000313" key="16">
    <source>
        <dbReference type="Proteomes" id="UP000430508"/>
    </source>
</evidence>
<accession>A0A857DHP9</accession>
<dbReference type="Gene3D" id="3.40.50.80">
    <property type="entry name" value="Nucleotide-binding domain of ferredoxin-NADP reductase (FNR) module"/>
    <property type="match status" value="1"/>
</dbReference>
<evidence type="ECO:0000256" key="9">
    <source>
        <dbReference type="ARBA" id="ARBA00023002"/>
    </source>
</evidence>
<evidence type="ECO:0000256" key="8">
    <source>
        <dbReference type="ARBA" id="ARBA00022989"/>
    </source>
</evidence>
<keyword evidence="10" id="KW-0408">Iron</keyword>
<keyword evidence="9" id="KW-0560">Oxidoreductase</keyword>